<dbReference type="Proteomes" id="UP001295423">
    <property type="component" value="Unassembled WGS sequence"/>
</dbReference>
<dbReference type="AlphaFoldDB" id="A0AAD2G2B4"/>
<dbReference type="EMBL" id="CAKOGP040002047">
    <property type="protein sequence ID" value="CAJ1960166.1"/>
    <property type="molecule type" value="Genomic_DNA"/>
</dbReference>
<dbReference type="EMBL" id="CAKOGP040002047">
    <property type="protein sequence ID" value="CAJ1960167.1"/>
    <property type="molecule type" value="Genomic_DNA"/>
</dbReference>
<name>A0AAD2G2B4_9STRA</name>
<accession>A0AAD2G2B4</accession>
<evidence type="ECO:0000313" key="2">
    <source>
        <dbReference type="EMBL" id="CAJ1960166.1"/>
    </source>
</evidence>
<protein>
    <submittedName>
        <fullName evidence="3">Uncharacterized protein</fullName>
    </submittedName>
</protein>
<evidence type="ECO:0000313" key="4">
    <source>
        <dbReference type="Proteomes" id="UP001295423"/>
    </source>
</evidence>
<gene>
    <name evidence="2" type="ORF">CYCCA115_LOCUS18582</name>
    <name evidence="3" type="ORF">CYCCA115_LOCUS18583</name>
</gene>
<reference evidence="3" key="1">
    <citation type="submission" date="2023-08" db="EMBL/GenBank/DDBJ databases">
        <authorList>
            <person name="Audoor S."/>
            <person name="Bilcke G."/>
        </authorList>
    </citation>
    <scope>NUCLEOTIDE SEQUENCE</scope>
</reference>
<feature type="region of interest" description="Disordered" evidence="1">
    <location>
        <begin position="855"/>
        <end position="892"/>
    </location>
</feature>
<evidence type="ECO:0000256" key="1">
    <source>
        <dbReference type="SAM" id="MobiDB-lite"/>
    </source>
</evidence>
<comment type="caution">
    <text evidence="3">The sequence shown here is derived from an EMBL/GenBank/DDBJ whole genome shotgun (WGS) entry which is preliminary data.</text>
</comment>
<organism evidence="3 4">
    <name type="scientific">Cylindrotheca closterium</name>
    <dbReference type="NCBI Taxonomy" id="2856"/>
    <lineage>
        <taxon>Eukaryota</taxon>
        <taxon>Sar</taxon>
        <taxon>Stramenopiles</taxon>
        <taxon>Ochrophyta</taxon>
        <taxon>Bacillariophyta</taxon>
        <taxon>Bacillariophyceae</taxon>
        <taxon>Bacillariophycidae</taxon>
        <taxon>Bacillariales</taxon>
        <taxon>Bacillariaceae</taxon>
        <taxon>Cylindrotheca</taxon>
    </lineage>
</organism>
<feature type="compositionally biased region" description="Polar residues" evidence="1">
    <location>
        <begin position="873"/>
        <end position="892"/>
    </location>
</feature>
<feature type="region of interest" description="Disordered" evidence="1">
    <location>
        <begin position="764"/>
        <end position="825"/>
    </location>
</feature>
<proteinExistence type="predicted"/>
<keyword evidence="4" id="KW-1185">Reference proteome</keyword>
<sequence length="1048" mass="116602">MSQYYNFDENVFRDDVEDALQTVEKILDADRRPRPAEEVHHKYENKYELANYMTNISIVAQMNVLERLGFTPQIIQQLEDTKTKTTTLRFEASEICTFLKEQTVDVPDPYAVETVKERTSVLGSTPFKSKSSTIHKVIRKVNEYHWTVKAHWEITIFSGTEVDKKIMLQSRDSSTIVVTQSKDAPMEKVEKHTPVDLNLTWMLKQIDMENKATGFSIDVTKANTPRRNEQVEASMNFFCSRMNSWLYNVKSHFSRNLQRIISSIHNPAIPPPSHQEKLARQCSASGLFQPILPILEENKVKDGESVNDELLILEGGDNADAPQSVSTLALPSGISHAKKQECQLLLGKDTIQLLNAQVKSIDTKLKSLNEVFPASHQMKLFSIAEATVFLMLDHSEKLCLQYQHAIGYLEKMLENQLVAAIGKRVTNDDLEEFVRFHNAKFLTIPPKPFCHAIGRPNRFPYGVLSIESKGDSDNTIPIETMMRPVQMEAPLEVPLNAATTLQLTGNTYLHGWMHQRSESGGTNKSFQLSARARQFSSFMLVIGTMAGPNKLNPKDAIILQNKDEVLIPLLLEEIPSAKEFKDAIESLSPEQQRFAKSFRGMQLESSVFGVAVIQIKPQLEALLGLPEDSLAKEIKLTEDLMELFVEYQVPSDLLSYDELAVAVSTSEKVDIVRQNVKAVMSVVEGTKEKQLEAKTMKAEMAVASAAQELCFEQDTIPSIGASYGDYSPPPCGSMRRSAGGGGGGGRGGGRRGFAEVLGLGANFSRAPSREEGCGSPPPQVLLGRSKGNVIPKNRQLDRGAPPPPNSTDAVWIKQEPDYDWSSEKPKDALWKKEEPNYDWSGAQPFERPADGLVTLSTTSRDDDEPGEYKKQNVENNIVPNSTSKTKRSPSQAVDFTSIPKTLDATIEKFDKDSTLRSTKLKTMDTWSRKRQPDLLTKPTTNTLAAKDVKSESNKAYDLLDAISRSGSLPIAYSDLHVVVCVTHCFAKDVMATVVEDNVNPIEKLEMSTLLLGSAIHGTKPIELIAEEANRARFQSSFPLMLETEGGAV</sequence>
<evidence type="ECO:0000313" key="3">
    <source>
        <dbReference type="EMBL" id="CAJ1960167.1"/>
    </source>
</evidence>